<dbReference type="InterPro" id="IPR005561">
    <property type="entry name" value="ANTAR"/>
</dbReference>
<organism evidence="7 8">
    <name type="scientific">Pseudarthrobacter phenanthrenivorans (strain DSM 18606 / JCM 16027 / LMG 23796 / Sphe3)</name>
    <name type="common">Arthrobacter phenanthrenivorans</name>
    <dbReference type="NCBI Taxonomy" id="930171"/>
    <lineage>
        <taxon>Bacteria</taxon>
        <taxon>Bacillati</taxon>
        <taxon>Actinomycetota</taxon>
        <taxon>Actinomycetes</taxon>
        <taxon>Micrococcales</taxon>
        <taxon>Micrococcaceae</taxon>
        <taxon>Pseudarthrobacter</taxon>
    </lineage>
</organism>
<evidence type="ECO:0000256" key="1">
    <source>
        <dbReference type="ARBA" id="ARBA00022679"/>
    </source>
</evidence>
<dbReference type="InterPro" id="IPR003018">
    <property type="entry name" value="GAF"/>
</dbReference>
<dbReference type="GO" id="GO:0003723">
    <property type="term" value="F:RNA binding"/>
    <property type="evidence" value="ECO:0007669"/>
    <property type="project" value="InterPro"/>
</dbReference>
<dbReference type="Gene3D" id="1.10.10.10">
    <property type="entry name" value="Winged helix-like DNA-binding domain superfamily/Winged helix DNA-binding domain"/>
    <property type="match status" value="1"/>
</dbReference>
<dbReference type="AlphaFoldDB" id="F0M410"/>
<dbReference type="InterPro" id="IPR011006">
    <property type="entry name" value="CheY-like_superfamily"/>
</dbReference>
<keyword evidence="4" id="KW-0804">Transcription</keyword>
<gene>
    <name evidence="7" type="ordered locus">Asphe3_33920</name>
</gene>
<dbReference type="Pfam" id="PF13185">
    <property type="entry name" value="GAF_2"/>
    <property type="match status" value="1"/>
</dbReference>
<feature type="compositionally biased region" description="Polar residues" evidence="5">
    <location>
        <begin position="11"/>
        <end position="22"/>
    </location>
</feature>
<protein>
    <submittedName>
        <fullName evidence="7">Putative RNA-binding protein</fullName>
    </submittedName>
</protein>
<sequence length="263" mass="27815">MPAVGPLPACSTDSSRIGPMSSASDAASIEELQSILAGSENAVEFLSGLSRLAAAAVSEAAGDHVECAVTLRMKRRPATAAGSSERAVELDHLEQALGDGPCIKALREMQSTMIDDVSADPRWPDYNRALAQANVRSSLGVPLEITTDASAALNFFASKPHAFTANVYEKAVGFAAAAHTTLHLSVRIDTAQNHAEDLEAAMQSRTAINLACGVIMAQNRCSQAEAMDILTKVSSNRNRKLRDVAKELIEQLSGGNIRTHFDG</sequence>
<proteinExistence type="predicted"/>
<dbReference type="SUPFAM" id="SSF55781">
    <property type="entry name" value="GAF domain-like"/>
    <property type="match status" value="1"/>
</dbReference>
<dbReference type="InterPro" id="IPR012074">
    <property type="entry name" value="GAF_ANTAR"/>
</dbReference>
<dbReference type="PIRSF" id="PIRSF036625">
    <property type="entry name" value="GAF_ANTAR"/>
    <property type="match status" value="1"/>
</dbReference>
<dbReference type="STRING" id="930171.Asphe3_33920"/>
<feature type="region of interest" description="Disordered" evidence="5">
    <location>
        <begin position="1"/>
        <end position="22"/>
    </location>
</feature>
<keyword evidence="3" id="KW-0805">Transcription regulation</keyword>
<dbReference type="InterPro" id="IPR029016">
    <property type="entry name" value="GAF-like_dom_sf"/>
</dbReference>
<dbReference type="Pfam" id="PF03861">
    <property type="entry name" value="ANTAR"/>
    <property type="match status" value="1"/>
</dbReference>
<dbReference type="HOGENOM" id="CLU_074354_0_2_11"/>
<dbReference type="EMBL" id="CP002379">
    <property type="protein sequence ID" value="ADX74497.1"/>
    <property type="molecule type" value="Genomic_DNA"/>
</dbReference>
<dbReference type="PROSITE" id="PS50921">
    <property type="entry name" value="ANTAR"/>
    <property type="match status" value="1"/>
</dbReference>
<reference evidence="7 8" key="1">
    <citation type="journal article" date="2011" name="Stand. Genomic Sci.">
        <title>Complete genome sequence of Arthrobacter phenanthrenivorans type strain (Sphe3).</title>
        <authorList>
            <person name="Kallimanis A."/>
            <person name="Labutti K.M."/>
            <person name="Lapidus A."/>
            <person name="Clum A."/>
            <person name="Lykidis A."/>
            <person name="Mavromatis K."/>
            <person name="Pagani I."/>
            <person name="Liolios K."/>
            <person name="Ivanova N."/>
            <person name="Goodwin L."/>
            <person name="Pitluck S."/>
            <person name="Chen A."/>
            <person name="Palaniappan K."/>
            <person name="Markowitz V."/>
            <person name="Bristow J."/>
            <person name="Velentzas A.D."/>
            <person name="Perisynakis A."/>
            <person name="Ouzounis C.C."/>
            <person name="Kyrpides N.C."/>
            <person name="Koukkou A.I."/>
            <person name="Drainas C."/>
        </authorList>
    </citation>
    <scope>NUCLEOTIDE SEQUENCE [LARGE SCALE GENOMIC DNA]</scope>
    <source>
        <strain evidence="8">DSM 18606 / JCM 16027 / LMG 23796 / Sphe3</strain>
    </source>
</reference>
<dbReference type="GO" id="GO:0016301">
    <property type="term" value="F:kinase activity"/>
    <property type="evidence" value="ECO:0007669"/>
    <property type="project" value="UniProtKB-KW"/>
</dbReference>
<dbReference type="Proteomes" id="UP000008639">
    <property type="component" value="Chromosome"/>
</dbReference>
<evidence type="ECO:0000256" key="4">
    <source>
        <dbReference type="ARBA" id="ARBA00023163"/>
    </source>
</evidence>
<evidence type="ECO:0000259" key="6">
    <source>
        <dbReference type="PROSITE" id="PS50921"/>
    </source>
</evidence>
<dbReference type="eggNOG" id="COG2203">
    <property type="taxonomic scope" value="Bacteria"/>
</dbReference>
<accession>F0M410</accession>
<feature type="domain" description="ANTAR" evidence="6">
    <location>
        <begin position="188"/>
        <end position="249"/>
    </location>
</feature>
<dbReference type="SMART" id="SM01012">
    <property type="entry name" value="ANTAR"/>
    <property type="match status" value="1"/>
</dbReference>
<evidence type="ECO:0000313" key="7">
    <source>
        <dbReference type="EMBL" id="ADX74497.1"/>
    </source>
</evidence>
<dbReference type="KEGG" id="apn:Asphe3_33920"/>
<evidence type="ECO:0000256" key="5">
    <source>
        <dbReference type="SAM" id="MobiDB-lite"/>
    </source>
</evidence>
<evidence type="ECO:0000313" key="8">
    <source>
        <dbReference type="Proteomes" id="UP000008639"/>
    </source>
</evidence>
<dbReference type="eggNOG" id="COG3707">
    <property type="taxonomic scope" value="Bacteria"/>
</dbReference>
<dbReference type="InterPro" id="IPR036388">
    <property type="entry name" value="WH-like_DNA-bd_sf"/>
</dbReference>
<evidence type="ECO:0000256" key="2">
    <source>
        <dbReference type="ARBA" id="ARBA00022777"/>
    </source>
</evidence>
<name>F0M410_PSEPM</name>
<evidence type="ECO:0000256" key="3">
    <source>
        <dbReference type="ARBA" id="ARBA00023015"/>
    </source>
</evidence>
<dbReference type="Gene3D" id="3.30.450.40">
    <property type="match status" value="1"/>
</dbReference>
<keyword evidence="2" id="KW-0418">Kinase</keyword>
<keyword evidence="1" id="KW-0808">Transferase</keyword>
<dbReference type="SUPFAM" id="SSF52172">
    <property type="entry name" value="CheY-like"/>
    <property type="match status" value="1"/>
</dbReference>